<dbReference type="InterPro" id="IPR013766">
    <property type="entry name" value="Thioredoxin_domain"/>
</dbReference>
<keyword evidence="2 3" id="KW-0186">Copper</keyword>
<reference evidence="7 8" key="1">
    <citation type="journal article" date="2016" name="Nat. Commun.">
        <title>Thousands of microbial genomes shed light on interconnected biogeochemical processes in an aquifer system.</title>
        <authorList>
            <person name="Anantharaman K."/>
            <person name="Brown C.T."/>
            <person name="Hug L.A."/>
            <person name="Sharon I."/>
            <person name="Castelle C.J."/>
            <person name="Probst A.J."/>
            <person name="Thomas B.C."/>
            <person name="Singh A."/>
            <person name="Wilkins M.J."/>
            <person name="Karaoz U."/>
            <person name="Brodie E.L."/>
            <person name="Williams K.H."/>
            <person name="Hubbard S.S."/>
            <person name="Banfield J.F."/>
        </authorList>
    </citation>
    <scope>NUCLEOTIDE SEQUENCE [LARGE SCALE GENOMIC DNA]</scope>
</reference>
<feature type="disulfide bond" description="Redox-active" evidence="4">
    <location>
        <begin position="74"/>
        <end position="78"/>
    </location>
</feature>
<feature type="signal peptide" evidence="5">
    <location>
        <begin position="1"/>
        <end position="22"/>
    </location>
</feature>
<evidence type="ECO:0000256" key="5">
    <source>
        <dbReference type="SAM" id="SignalP"/>
    </source>
</evidence>
<evidence type="ECO:0000256" key="1">
    <source>
        <dbReference type="ARBA" id="ARBA00010996"/>
    </source>
</evidence>
<evidence type="ECO:0000256" key="4">
    <source>
        <dbReference type="PIRSR" id="PIRSR603782-2"/>
    </source>
</evidence>
<feature type="binding site" evidence="3">
    <location>
        <position position="163"/>
    </location>
    <ligand>
        <name>Cu cation</name>
        <dbReference type="ChEBI" id="CHEBI:23378"/>
    </ligand>
</feature>
<gene>
    <name evidence="7" type="ORF">A2V91_03510</name>
</gene>
<dbReference type="Pfam" id="PF02630">
    <property type="entry name" value="SCO1-SenC"/>
    <property type="match status" value="1"/>
</dbReference>
<accession>A0A1F6SVT0</accession>
<evidence type="ECO:0000259" key="6">
    <source>
        <dbReference type="PROSITE" id="PS51352"/>
    </source>
</evidence>
<keyword evidence="5" id="KW-0732">Signal</keyword>
<dbReference type="SUPFAM" id="SSF52833">
    <property type="entry name" value="Thioredoxin-like"/>
    <property type="match status" value="1"/>
</dbReference>
<dbReference type="PANTHER" id="PTHR12151">
    <property type="entry name" value="ELECTRON TRANSPORT PROTIN SCO1/SENC FAMILY MEMBER"/>
    <property type="match status" value="1"/>
</dbReference>
<dbReference type="PROSITE" id="PS51352">
    <property type="entry name" value="THIOREDOXIN_2"/>
    <property type="match status" value="1"/>
</dbReference>
<sequence>MHKSCHSFRVVVLLLAALVVFAACAPAKPVFKGTDISGVEWGGDFELTAHTGKRVKASDFQTKVVVLFFGYTHCPDICAPALVKLASLQKQLGADAERVQVLFVTVDPAHDTVKQLAGFVPKFHPSFLGLTGSEREIAKVAQDYKVAYAANPKDASGQVLIDHSGGMMVKDGKGKLRLLWKNDASVDDLVHDVRLLLKGG</sequence>
<dbReference type="Gene3D" id="3.40.30.10">
    <property type="entry name" value="Glutaredoxin"/>
    <property type="match status" value="1"/>
</dbReference>
<proteinExistence type="inferred from homology"/>
<evidence type="ECO:0000256" key="3">
    <source>
        <dbReference type="PIRSR" id="PIRSR603782-1"/>
    </source>
</evidence>
<dbReference type="CDD" id="cd02968">
    <property type="entry name" value="SCO"/>
    <property type="match status" value="1"/>
</dbReference>
<comment type="similarity">
    <text evidence="1">Belongs to the SCO1/2 family.</text>
</comment>
<feature type="binding site" evidence="3">
    <location>
        <position position="78"/>
    </location>
    <ligand>
        <name>Cu cation</name>
        <dbReference type="ChEBI" id="CHEBI:23378"/>
    </ligand>
</feature>
<evidence type="ECO:0000313" key="7">
    <source>
        <dbReference type="EMBL" id="OGI37057.1"/>
    </source>
</evidence>
<evidence type="ECO:0000313" key="8">
    <source>
        <dbReference type="Proteomes" id="UP000179334"/>
    </source>
</evidence>
<comment type="caution">
    <text evidence="7">The sequence shown here is derived from an EMBL/GenBank/DDBJ whole genome shotgun (WGS) entry which is preliminary data.</text>
</comment>
<dbReference type="Proteomes" id="UP000179334">
    <property type="component" value="Unassembled WGS sequence"/>
</dbReference>
<dbReference type="EMBL" id="MFSR01000108">
    <property type="protein sequence ID" value="OGI37057.1"/>
    <property type="molecule type" value="Genomic_DNA"/>
</dbReference>
<feature type="chain" id="PRO_5009225398" description="Thioredoxin domain-containing protein" evidence="5">
    <location>
        <begin position="23"/>
        <end position="200"/>
    </location>
</feature>
<dbReference type="PROSITE" id="PS51257">
    <property type="entry name" value="PROKAR_LIPOPROTEIN"/>
    <property type="match status" value="1"/>
</dbReference>
<keyword evidence="3" id="KW-0479">Metal-binding</keyword>
<dbReference type="FunFam" id="3.40.30.10:FF:000013">
    <property type="entry name" value="Blast:Protein SCO1 homolog, mitochondrial"/>
    <property type="match status" value="1"/>
</dbReference>
<dbReference type="InterPro" id="IPR036249">
    <property type="entry name" value="Thioredoxin-like_sf"/>
</dbReference>
<feature type="binding site" evidence="3">
    <location>
        <position position="74"/>
    </location>
    <ligand>
        <name>Cu cation</name>
        <dbReference type="ChEBI" id="CHEBI:23378"/>
    </ligand>
</feature>
<keyword evidence="4" id="KW-1015">Disulfide bond</keyword>
<organism evidence="7 8">
    <name type="scientific">Candidatus Muproteobacteria bacterium RBG_16_64_10</name>
    <dbReference type="NCBI Taxonomy" id="1817757"/>
    <lineage>
        <taxon>Bacteria</taxon>
        <taxon>Pseudomonadati</taxon>
        <taxon>Pseudomonadota</taxon>
        <taxon>Candidatus Muproteobacteria</taxon>
    </lineage>
</organism>
<dbReference type="GO" id="GO:0046872">
    <property type="term" value="F:metal ion binding"/>
    <property type="evidence" value="ECO:0007669"/>
    <property type="project" value="UniProtKB-KW"/>
</dbReference>
<dbReference type="InterPro" id="IPR003782">
    <property type="entry name" value="SCO1/SenC"/>
</dbReference>
<dbReference type="PANTHER" id="PTHR12151:SF25">
    <property type="entry name" value="LINALOOL DEHYDRATASE_ISOMERASE DOMAIN-CONTAINING PROTEIN"/>
    <property type="match status" value="1"/>
</dbReference>
<evidence type="ECO:0000256" key="2">
    <source>
        <dbReference type="ARBA" id="ARBA00023008"/>
    </source>
</evidence>
<feature type="domain" description="Thioredoxin" evidence="6">
    <location>
        <begin position="22"/>
        <end position="198"/>
    </location>
</feature>
<protein>
    <recommendedName>
        <fullName evidence="6">Thioredoxin domain-containing protein</fullName>
    </recommendedName>
</protein>
<dbReference type="AlphaFoldDB" id="A0A1F6SVT0"/>
<name>A0A1F6SVT0_9PROT</name>